<proteinExistence type="predicted"/>
<dbReference type="InterPro" id="IPR026870">
    <property type="entry name" value="Zinc_ribbon_dom"/>
</dbReference>
<dbReference type="Gene3D" id="3.40.50.300">
    <property type="entry name" value="P-loop containing nucleotide triphosphate hydrolases"/>
    <property type="match status" value="1"/>
</dbReference>
<gene>
    <name evidence="2" type="ORF">S01H4_54707</name>
</gene>
<sequence length="177" mass="19529">GGEKKRAAIATTLITNPRILIGDEPTGDLDVVTAESILDLFDRINEELGIALCIVTHSQQVAARADRILEISDGIIIGRHGKEVILRNLDQSRLLEIDRQDRLAIPKEILQNIDNPTHFTASTKDGKIILNPVFDPNIYNNDVQEVITCSVCGKLVKDEARFCDKCGSTITNKKGKK</sequence>
<dbReference type="EMBL" id="BART01031501">
    <property type="protein sequence ID" value="GAH15080.1"/>
    <property type="molecule type" value="Genomic_DNA"/>
</dbReference>
<protein>
    <recommendedName>
        <fullName evidence="1">Zinc-ribbon domain-containing protein</fullName>
    </recommendedName>
</protein>
<dbReference type="PANTHER" id="PTHR24220">
    <property type="entry name" value="IMPORT ATP-BINDING PROTEIN"/>
    <property type="match status" value="1"/>
</dbReference>
<dbReference type="GO" id="GO:0005886">
    <property type="term" value="C:plasma membrane"/>
    <property type="evidence" value="ECO:0007669"/>
    <property type="project" value="TreeGrafter"/>
</dbReference>
<organism evidence="2">
    <name type="scientific">marine sediment metagenome</name>
    <dbReference type="NCBI Taxonomy" id="412755"/>
    <lineage>
        <taxon>unclassified sequences</taxon>
        <taxon>metagenomes</taxon>
        <taxon>ecological metagenomes</taxon>
    </lineage>
</organism>
<dbReference type="Pfam" id="PF13240">
    <property type="entry name" value="Zn_Ribbon_1"/>
    <property type="match status" value="1"/>
</dbReference>
<dbReference type="InterPro" id="IPR027417">
    <property type="entry name" value="P-loop_NTPase"/>
</dbReference>
<name>X1E3W2_9ZZZZ</name>
<evidence type="ECO:0000259" key="1">
    <source>
        <dbReference type="Pfam" id="PF13240"/>
    </source>
</evidence>
<feature type="domain" description="Zinc-ribbon" evidence="1">
    <location>
        <begin position="149"/>
        <end position="169"/>
    </location>
</feature>
<comment type="caution">
    <text evidence="2">The sequence shown here is derived from an EMBL/GenBank/DDBJ whole genome shotgun (WGS) entry which is preliminary data.</text>
</comment>
<reference evidence="2" key="1">
    <citation type="journal article" date="2014" name="Front. Microbiol.">
        <title>High frequency of phylogenetically diverse reductive dehalogenase-homologous genes in deep subseafloor sedimentary metagenomes.</title>
        <authorList>
            <person name="Kawai M."/>
            <person name="Futagami T."/>
            <person name="Toyoda A."/>
            <person name="Takaki Y."/>
            <person name="Nishi S."/>
            <person name="Hori S."/>
            <person name="Arai W."/>
            <person name="Tsubouchi T."/>
            <person name="Morono Y."/>
            <person name="Uchiyama I."/>
            <person name="Ito T."/>
            <person name="Fujiyama A."/>
            <person name="Inagaki F."/>
            <person name="Takami H."/>
        </authorList>
    </citation>
    <scope>NUCLEOTIDE SEQUENCE</scope>
    <source>
        <strain evidence="2">Expedition CK06-06</strain>
    </source>
</reference>
<dbReference type="PANTHER" id="PTHR24220:SF86">
    <property type="entry name" value="ABC TRANSPORTER ABCH.1"/>
    <property type="match status" value="1"/>
</dbReference>
<accession>X1E3W2</accession>
<feature type="non-terminal residue" evidence="2">
    <location>
        <position position="1"/>
    </location>
</feature>
<dbReference type="InterPro" id="IPR015854">
    <property type="entry name" value="ABC_transpr_LolD-like"/>
</dbReference>
<dbReference type="SUPFAM" id="SSF52540">
    <property type="entry name" value="P-loop containing nucleoside triphosphate hydrolases"/>
    <property type="match status" value="1"/>
</dbReference>
<dbReference type="GO" id="GO:0022857">
    <property type="term" value="F:transmembrane transporter activity"/>
    <property type="evidence" value="ECO:0007669"/>
    <property type="project" value="TreeGrafter"/>
</dbReference>
<evidence type="ECO:0000313" key="2">
    <source>
        <dbReference type="EMBL" id="GAH15080.1"/>
    </source>
</evidence>
<dbReference type="AlphaFoldDB" id="X1E3W2"/>